<proteinExistence type="predicted"/>
<evidence type="ECO:0000256" key="7">
    <source>
        <dbReference type="PROSITE-ProRule" id="PRU00042"/>
    </source>
</evidence>
<comment type="subcellular location">
    <subcellularLocation>
        <location evidence="1">Nucleus</location>
    </subcellularLocation>
</comment>
<dbReference type="SUPFAM" id="SSF57667">
    <property type="entry name" value="beta-beta-alpha zinc fingers"/>
    <property type="match status" value="1"/>
</dbReference>
<organism evidence="9 10">
    <name type="scientific">Polyplosphaeria fusca</name>
    <dbReference type="NCBI Taxonomy" id="682080"/>
    <lineage>
        <taxon>Eukaryota</taxon>
        <taxon>Fungi</taxon>
        <taxon>Dikarya</taxon>
        <taxon>Ascomycota</taxon>
        <taxon>Pezizomycotina</taxon>
        <taxon>Dothideomycetes</taxon>
        <taxon>Pleosporomycetidae</taxon>
        <taxon>Pleosporales</taxon>
        <taxon>Tetraplosphaeriaceae</taxon>
        <taxon>Polyplosphaeria</taxon>
    </lineage>
</organism>
<dbReference type="GO" id="GO:0005634">
    <property type="term" value="C:nucleus"/>
    <property type="evidence" value="ECO:0007669"/>
    <property type="project" value="UniProtKB-SubCell"/>
</dbReference>
<keyword evidence="6" id="KW-0539">Nucleus</keyword>
<dbReference type="EMBL" id="ML996393">
    <property type="protein sequence ID" value="KAF2726766.1"/>
    <property type="molecule type" value="Genomic_DNA"/>
</dbReference>
<sequence length="813" mass="93251">MVAKNYADAFNALLEAYLEIGENIPQLTQYQQLFETNPYMQLALASIHEDILEFHKEALRYFRQRKWKELFHATWRSFSNTVAHLSKNLHRHKNLIESQASIIQFEALQDLRTQSQRHFEEQNMAELDRRRLSVLQWLCAVDVQARQEYVARLRYGRTGQWLLNDPRFVKWFSIDYCAEPLLWLNGIPGAGKTVLASLVIQKCRELPKAKTGFFYCRHSDNHRSAFVGVARAILSQLVAENELLLQYLYVQAANSGEVVLSSSTTAKALLMTALETCDKSQKTYIVIDGLDEYNREDRKEITTWFKEQVRNVPANIEAYCKSWHQLIAQRFGPLHPEEHNITEIITARAQVGMFLYAKLVTWNLYEQPNRKKFLEEIRPDRLPDGLEQAYARIIERIIGPTVQPRSRSENAKKLLGWLACAKRTLKWHEIQGAVSIDLEDGTISSDLQFRGDCKDICASLVDIDTDGSVVLVHSTHFNASADIDRYLIDKGHVCVPEVEFHLAHLCLAYLSFDQFLLGASQAAIQNALYQGDYAFTEYASCFWALHLIAGLREISSLPLGKTEELIEAISVFLEVQWASPIKTLGVSKTTEDSLSALAPYEFYNNICQAVVSTKNQLLPTGKGPSDDEALHLAEVIQAIRKELETIGSAQSTTPAEKQVLEQFYSSNWYKCRRINCQFYSQGFPTQSQRDHHISKHERSFTCTEEGCPQAVIGCATAKDLQTHMKDYHGTELEVDPEYPEDELEPDVNVRRVPKHPAVFQCTLCPKRFTRAYNLRSHQRVHTDERPFVCSVCGKAFARQHDRRRHEIRHAMKD</sequence>
<feature type="domain" description="C2H2-type" evidence="8">
    <location>
        <begin position="759"/>
        <end position="786"/>
    </location>
</feature>
<gene>
    <name evidence="9" type="ORF">EJ04DRAFT_452711</name>
</gene>
<dbReference type="Proteomes" id="UP000799444">
    <property type="component" value="Unassembled WGS sequence"/>
</dbReference>
<evidence type="ECO:0000313" key="10">
    <source>
        <dbReference type="Proteomes" id="UP000799444"/>
    </source>
</evidence>
<dbReference type="AlphaFoldDB" id="A0A9P4UVE2"/>
<dbReference type="Pfam" id="PF00096">
    <property type="entry name" value="zf-C2H2"/>
    <property type="match status" value="2"/>
</dbReference>
<protein>
    <recommendedName>
        <fullName evidence="8">C2H2-type domain-containing protein</fullName>
    </recommendedName>
</protein>
<dbReference type="Gene3D" id="3.40.50.300">
    <property type="entry name" value="P-loop containing nucleotide triphosphate hydrolases"/>
    <property type="match status" value="1"/>
</dbReference>
<dbReference type="InterPro" id="IPR054471">
    <property type="entry name" value="GPIID_WHD"/>
</dbReference>
<dbReference type="InterPro" id="IPR036236">
    <property type="entry name" value="Znf_C2H2_sf"/>
</dbReference>
<reference evidence="9" key="1">
    <citation type="journal article" date="2020" name="Stud. Mycol.">
        <title>101 Dothideomycetes genomes: a test case for predicting lifestyles and emergence of pathogens.</title>
        <authorList>
            <person name="Haridas S."/>
            <person name="Albert R."/>
            <person name="Binder M."/>
            <person name="Bloem J."/>
            <person name="Labutti K."/>
            <person name="Salamov A."/>
            <person name="Andreopoulos B."/>
            <person name="Baker S."/>
            <person name="Barry K."/>
            <person name="Bills G."/>
            <person name="Bluhm B."/>
            <person name="Cannon C."/>
            <person name="Castanera R."/>
            <person name="Culley D."/>
            <person name="Daum C."/>
            <person name="Ezra D."/>
            <person name="Gonzalez J."/>
            <person name="Henrissat B."/>
            <person name="Kuo A."/>
            <person name="Liang C."/>
            <person name="Lipzen A."/>
            <person name="Lutzoni F."/>
            <person name="Magnuson J."/>
            <person name="Mondo S."/>
            <person name="Nolan M."/>
            <person name="Ohm R."/>
            <person name="Pangilinan J."/>
            <person name="Park H.-J."/>
            <person name="Ramirez L."/>
            <person name="Alfaro M."/>
            <person name="Sun H."/>
            <person name="Tritt A."/>
            <person name="Yoshinaga Y."/>
            <person name="Zwiers L.-H."/>
            <person name="Turgeon B."/>
            <person name="Goodwin S."/>
            <person name="Spatafora J."/>
            <person name="Crous P."/>
            <person name="Grigoriev I."/>
        </authorList>
    </citation>
    <scope>NUCLEOTIDE SEQUENCE</scope>
    <source>
        <strain evidence="9">CBS 125425</strain>
    </source>
</reference>
<keyword evidence="10" id="KW-1185">Reference proteome</keyword>
<dbReference type="InterPro" id="IPR013087">
    <property type="entry name" value="Znf_C2H2_type"/>
</dbReference>
<name>A0A9P4UVE2_9PLEO</name>
<dbReference type="Gene3D" id="3.30.160.60">
    <property type="entry name" value="Classic Zinc Finger"/>
    <property type="match status" value="2"/>
</dbReference>
<evidence type="ECO:0000256" key="3">
    <source>
        <dbReference type="ARBA" id="ARBA00022737"/>
    </source>
</evidence>
<keyword evidence="2" id="KW-0479">Metal-binding</keyword>
<dbReference type="PROSITE" id="PS50157">
    <property type="entry name" value="ZINC_FINGER_C2H2_2"/>
    <property type="match status" value="2"/>
</dbReference>
<dbReference type="PROSITE" id="PS00028">
    <property type="entry name" value="ZINC_FINGER_C2H2_1"/>
    <property type="match status" value="2"/>
</dbReference>
<evidence type="ECO:0000259" key="8">
    <source>
        <dbReference type="PROSITE" id="PS50157"/>
    </source>
</evidence>
<dbReference type="SMART" id="SM00355">
    <property type="entry name" value="ZnF_C2H2"/>
    <property type="match status" value="4"/>
</dbReference>
<dbReference type="OrthoDB" id="21416at2759"/>
<evidence type="ECO:0000256" key="5">
    <source>
        <dbReference type="ARBA" id="ARBA00022833"/>
    </source>
</evidence>
<keyword evidence="3" id="KW-0677">Repeat</keyword>
<keyword evidence="4 7" id="KW-0863">Zinc-finger</keyword>
<evidence type="ECO:0000256" key="2">
    <source>
        <dbReference type="ARBA" id="ARBA00022723"/>
    </source>
</evidence>
<dbReference type="FunFam" id="3.30.160.60:FF:000065">
    <property type="entry name" value="B-cell CLL/lymphoma 6, member B"/>
    <property type="match status" value="1"/>
</dbReference>
<dbReference type="SUPFAM" id="SSF52540">
    <property type="entry name" value="P-loop containing nucleoside triphosphate hydrolases"/>
    <property type="match status" value="1"/>
</dbReference>
<feature type="domain" description="C2H2-type" evidence="8">
    <location>
        <begin position="787"/>
        <end position="813"/>
    </location>
</feature>
<comment type="caution">
    <text evidence="9">The sequence shown here is derived from an EMBL/GenBank/DDBJ whole genome shotgun (WGS) entry which is preliminary data.</text>
</comment>
<dbReference type="PANTHER" id="PTHR10039:SF14">
    <property type="entry name" value="NACHT DOMAIN-CONTAINING PROTEIN"/>
    <property type="match status" value="1"/>
</dbReference>
<dbReference type="Pfam" id="PF22939">
    <property type="entry name" value="WHD_GPIID"/>
    <property type="match status" value="1"/>
</dbReference>
<dbReference type="InterPro" id="IPR056125">
    <property type="entry name" value="DUF7708"/>
</dbReference>
<accession>A0A9P4UVE2</accession>
<dbReference type="FunFam" id="3.30.160.60:FF:000145">
    <property type="entry name" value="Zinc finger protein 574"/>
    <property type="match status" value="1"/>
</dbReference>
<keyword evidence="5" id="KW-0862">Zinc</keyword>
<dbReference type="Pfam" id="PF24883">
    <property type="entry name" value="NPHP3_N"/>
    <property type="match status" value="1"/>
</dbReference>
<evidence type="ECO:0000256" key="1">
    <source>
        <dbReference type="ARBA" id="ARBA00004123"/>
    </source>
</evidence>
<dbReference type="InterPro" id="IPR027417">
    <property type="entry name" value="P-loop_NTPase"/>
</dbReference>
<dbReference type="Pfam" id="PF24809">
    <property type="entry name" value="DUF7708"/>
    <property type="match status" value="1"/>
</dbReference>
<dbReference type="InterPro" id="IPR056884">
    <property type="entry name" value="NPHP3-like_N"/>
</dbReference>
<evidence type="ECO:0000313" key="9">
    <source>
        <dbReference type="EMBL" id="KAF2726766.1"/>
    </source>
</evidence>
<dbReference type="PANTHER" id="PTHR10039">
    <property type="entry name" value="AMELOGENIN"/>
    <property type="match status" value="1"/>
</dbReference>
<evidence type="ECO:0000256" key="4">
    <source>
        <dbReference type="ARBA" id="ARBA00022771"/>
    </source>
</evidence>
<evidence type="ECO:0000256" key="6">
    <source>
        <dbReference type="ARBA" id="ARBA00023242"/>
    </source>
</evidence>
<dbReference type="GO" id="GO:0008270">
    <property type="term" value="F:zinc ion binding"/>
    <property type="evidence" value="ECO:0007669"/>
    <property type="project" value="UniProtKB-KW"/>
</dbReference>